<evidence type="ECO:0000313" key="4">
    <source>
        <dbReference type="Proteomes" id="UP000231658"/>
    </source>
</evidence>
<evidence type="ECO:0000313" key="3">
    <source>
        <dbReference type="EMBL" id="SCA57876.1"/>
    </source>
</evidence>
<feature type="domain" description="Flagellar protein FlgJ N-terminal" evidence="2">
    <location>
        <begin position="79"/>
        <end position="125"/>
    </location>
</feature>
<protein>
    <submittedName>
        <fullName evidence="3">Chemotactic signal-response protein CheL (Modular protein)</fullName>
    </submittedName>
</protein>
<gene>
    <name evidence="3" type="ORF">MTBPR1_70148</name>
</gene>
<evidence type="ECO:0000259" key="2">
    <source>
        <dbReference type="Pfam" id="PF10135"/>
    </source>
</evidence>
<dbReference type="RefSeq" id="WP_083223138.1">
    <property type="nucleotide sequence ID" value="NZ_FLYE01000046.1"/>
</dbReference>
<name>A0A1C3RKU3_9PROT</name>
<dbReference type="InterPro" id="IPR019301">
    <property type="entry name" value="Flagellar_prot_FlgJ_N"/>
</dbReference>
<dbReference type="STRING" id="1867952.MTBPR1_70148"/>
<dbReference type="AlphaFoldDB" id="A0A1C3RKU3"/>
<dbReference type="Pfam" id="PF10135">
    <property type="entry name" value="Rod-binding"/>
    <property type="match status" value="1"/>
</dbReference>
<keyword evidence="4" id="KW-1185">Reference proteome</keyword>
<evidence type="ECO:0000256" key="1">
    <source>
        <dbReference type="SAM" id="MobiDB-lite"/>
    </source>
</evidence>
<dbReference type="Proteomes" id="UP000231658">
    <property type="component" value="Unassembled WGS sequence"/>
</dbReference>
<organism evidence="3 4">
    <name type="scientific">Candidatus Terasakiella magnetica</name>
    <dbReference type="NCBI Taxonomy" id="1867952"/>
    <lineage>
        <taxon>Bacteria</taxon>
        <taxon>Pseudomonadati</taxon>
        <taxon>Pseudomonadota</taxon>
        <taxon>Alphaproteobacteria</taxon>
        <taxon>Rhodospirillales</taxon>
        <taxon>Terasakiellaceae</taxon>
        <taxon>Terasakiella</taxon>
    </lineage>
</organism>
<proteinExistence type="predicted"/>
<dbReference type="EMBL" id="FLYE01000046">
    <property type="protein sequence ID" value="SCA57876.1"/>
    <property type="molecule type" value="Genomic_DNA"/>
</dbReference>
<sequence>MSDLSIMSQAQMALQQAQSQQAMAGLDQPKKQDADSFAKALSSQQMKDPSFMEAHQRRKIRETAVDFEAQFLSQMLQPMFEGLNATEPFGGGHAEKMWQGMLVNEYGSSLAKSGGIGLADEVERQLLRAQEGL</sequence>
<feature type="region of interest" description="Disordered" evidence="1">
    <location>
        <begin position="17"/>
        <end position="56"/>
    </location>
</feature>
<accession>A0A1C3RKU3</accession>
<reference evidence="3 4" key="1">
    <citation type="submission" date="2016-07" db="EMBL/GenBank/DDBJ databases">
        <authorList>
            <person name="Lefevre C.T."/>
        </authorList>
    </citation>
    <scope>NUCLEOTIDE SEQUENCE [LARGE SCALE GENOMIC DNA]</scope>
    <source>
        <strain evidence="3">PR1</strain>
    </source>
</reference>